<dbReference type="OMA" id="RWCCCER"/>
<keyword evidence="2" id="KW-1185">Reference proteome</keyword>
<accession>A0A1B8B2Z9</accession>
<evidence type="ECO:0000313" key="1">
    <source>
        <dbReference type="EMBL" id="OBS27093.1"/>
    </source>
</evidence>
<dbReference type="EMBL" id="LYXU01000001">
    <property type="protein sequence ID" value="OBS27093.1"/>
    <property type="molecule type" value="Genomic_DNA"/>
</dbReference>
<name>A0A1B8B2Z9_FUSPO</name>
<protein>
    <recommendedName>
        <fullName evidence="3">C2H2-type domain-containing protein</fullName>
    </recommendedName>
</protein>
<evidence type="ECO:0000313" key="2">
    <source>
        <dbReference type="Proteomes" id="UP000091967"/>
    </source>
</evidence>
<sequence>MPSSTLEDLVKAPEHQIRAILRELCHDQDIRVRALGHFDDLLAIDTPSNTKKRKADDELCICVHCDNTFFKNDNTLRTACYYHSGELEADYDAHVWDDHDESCHGTIDSKEMRKEHPEGFTWTCCDKGGSEAGCKVGKHEADPLKSRRETGS</sequence>
<proteinExistence type="predicted"/>
<dbReference type="AlphaFoldDB" id="A0A1B8B2Z9"/>
<dbReference type="PANTHER" id="PTHR38167">
    <property type="entry name" value="C2H2-TYPE DOMAIN-CONTAINING PROTEIN"/>
    <property type="match status" value="1"/>
</dbReference>
<reference evidence="1 2" key="1">
    <citation type="submission" date="2016-06" db="EMBL/GenBank/DDBJ databases">
        <title>Living apart together: crosstalk between the core and supernumerary genomes in a fungal plant pathogen.</title>
        <authorList>
            <person name="Vanheule A."/>
            <person name="Audenaert K."/>
            <person name="Warris S."/>
            <person name="Van De Geest H."/>
            <person name="Schijlen E."/>
            <person name="Hofte M."/>
            <person name="De Saeger S."/>
            <person name="Haesaert G."/>
            <person name="Waalwijk C."/>
            <person name="Van Der Lee T."/>
        </authorList>
    </citation>
    <scope>NUCLEOTIDE SEQUENCE [LARGE SCALE GENOMIC DNA]</scope>
    <source>
        <strain evidence="1 2">2516</strain>
    </source>
</reference>
<dbReference type="OrthoDB" id="5422613at2759"/>
<dbReference type="Proteomes" id="UP000091967">
    <property type="component" value="Unassembled WGS sequence"/>
</dbReference>
<gene>
    <name evidence="1" type="ORF">FPOA_01034</name>
</gene>
<comment type="caution">
    <text evidence="1">The sequence shown here is derived from an EMBL/GenBank/DDBJ whole genome shotgun (WGS) entry which is preliminary data.</text>
</comment>
<organism evidence="1 2">
    <name type="scientific">Fusarium poae</name>
    <dbReference type="NCBI Taxonomy" id="36050"/>
    <lineage>
        <taxon>Eukaryota</taxon>
        <taxon>Fungi</taxon>
        <taxon>Dikarya</taxon>
        <taxon>Ascomycota</taxon>
        <taxon>Pezizomycotina</taxon>
        <taxon>Sordariomycetes</taxon>
        <taxon>Hypocreomycetidae</taxon>
        <taxon>Hypocreales</taxon>
        <taxon>Nectriaceae</taxon>
        <taxon>Fusarium</taxon>
    </lineage>
</organism>
<dbReference type="STRING" id="36050.A0A1B8B2Z9"/>
<evidence type="ECO:0008006" key="3">
    <source>
        <dbReference type="Google" id="ProtNLM"/>
    </source>
</evidence>
<dbReference type="PANTHER" id="PTHR38167:SF1">
    <property type="entry name" value="C2H2-TYPE DOMAIN-CONTAINING PROTEIN"/>
    <property type="match status" value="1"/>
</dbReference>